<comment type="catalytic activity">
    <reaction evidence="9">
        <text>4-CDP-2-C-methyl-D-erythritol + ATP = 4-CDP-2-C-methyl-D-erythritol 2-phosphate + ADP + H(+)</text>
        <dbReference type="Rhea" id="RHEA:18437"/>
        <dbReference type="ChEBI" id="CHEBI:15378"/>
        <dbReference type="ChEBI" id="CHEBI:30616"/>
        <dbReference type="ChEBI" id="CHEBI:57823"/>
        <dbReference type="ChEBI" id="CHEBI:57919"/>
        <dbReference type="ChEBI" id="CHEBI:456216"/>
        <dbReference type="EC" id="2.7.1.148"/>
    </reaction>
</comment>
<keyword evidence="9" id="KW-0414">Isoprene biosynthesis</keyword>
<dbReference type="InterPro" id="IPR006204">
    <property type="entry name" value="GHMP_kinase_N_dom"/>
</dbReference>
<feature type="binding site" evidence="9">
    <location>
        <begin position="90"/>
        <end position="100"/>
    </location>
    <ligand>
        <name>ATP</name>
        <dbReference type="ChEBI" id="CHEBI:30616"/>
    </ligand>
</feature>
<evidence type="ECO:0000256" key="2">
    <source>
        <dbReference type="ARBA" id="ARBA00012052"/>
    </source>
</evidence>
<evidence type="ECO:0000256" key="4">
    <source>
        <dbReference type="ARBA" id="ARBA00022679"/>
    </source>
</evidence>
<evidence type="ECO:0000256" key="6">
    <source>
        <dbReference type="ARBA" id="ARBA00022777"/>
    </source>
</evidence>
<evidence type="ECO:0000313" key="12">
    <source>
        <dbReference type="EMBL" id="OIP37928.1"/>
    </source>
</evidence>
<feature type="domain" description="GHMP kinase N-terminal" evidence="10">
    <location>
        <begin position="62"/>
        <end position="140"/>
    </location>
</feature>
<proteinExistence type="inferred from homology"/>
<evidence type="ECO:0000259" key="11">
    <source>
        <dbReference type="Pfam" id="PF08544"/>
    </source>
</evidence>
<dbReference type="PIRSF" id="PIRSF010376">
    <property type="entry name" value="IspE"/>
    <property type="match status" value="1"/>
</dbReference>
<sequence length="280" mass="30600">MVELYAPAKLNLYLDVIDKRADGYHNIVSIMQTIGLYDVIQFEAAEEISLKCPALDISSESNLAYKAARLLQKHTNSCQGASINIDKHIPVGAGLGGGSSDAASVLMGLNKLWELDLNKQELMQIGAKLGADVPFFIIGGTCLAEWIGTKITPLPNFCNIWFVLVYPKINISTDWVYKNVKFELTNQIKTVKIVTDGLKHNDIMAVSTGCYNRLENVTLKAYPQIPTIKNELKDAGCLAALMSGSGSCVFGITGSKEEAEKVVCKLKRDEWDMFIVSSGG</sequence>
<dbReference type="InterPro" id="IPR036554">
    <property type="entry name" value="GHMP_kinase_C_sf"/>
</dbReference>
<keyword evidence="7 9" id="KW-0067">ATP-binding</keyword>
<dbReference type="Pfam" id="PF08544">
    <property type="entry name" value="GHMP_kinases_C"/>
    <property type="match status" value="1"/>
</dbReference>
<evidence type="ECO:0000256" key="5">
    <source>
        <dbReference type="ARBA" id="ARBA00022741"/>
    </source>
</evidence>
<organism evidence="12 13">
    <name type="scientific">Candidatus Desantisbacteria bacterium CG2_30_40_21</name>
    <dbReference type="NCBI Taxonomy" id="1817895"/>
    <lineage>
        <taxon>Bacteria</taxon>
        <taxon>Candidatus Desantisiibacteriota</taxon>
    </lineage>
</organism>
<dbReference type="HAMAP" id="MF_00061">
    <property type="entry name" value="IspE"/>
    <property type="match status" value="1"/>
</dbReference>
<dbReference type="Gene3D" id="3.30.70.890">
    <property type="entry name" value="GHMP kinase, C-terminal domain"/>
    <property type="match status" value="1"/>
</dbReference>
<dbReference type="InterPro" id="IPR004424">
    <property type="entry name" value="IspE"/>
</dbReference>
<keyword evidence="5 9" id="KW-0547">Nucleotide-binding</keyword>
<feature type="domain" description="GHMP kinase C-terminal" evidence="11">
    <location>
        <begin position="198"/>
        <end position="268"/>
    </location>
</feature>
<dbReference type="STRING" id="1817895.AUJ95_07490"/>
<dbReference type="SUPFAM" id="SSF55060">
    <property type="entry name" value="GHMP Kinase, C-terminal domain"/>
    <property type="match status" value="1"/>
</dbReference>
<evidence type="ECO:0000256" key="8">
    <source>
        <dbReference type="ARBA" id="ARBA00032554"/>
    </source>
</evidence>
<dbReference type="PANTHER" id="PTHR43527">
    <property type="entry name" value="4-DIPHOSPHOCYTIDYL-2-C-METHYL-D-ERYTHRITOL KINASE, CHLOROPLASTIC"/>
    <property type="match status" value="1"/>
</dbReference>
<dbReference type="GO" id="GO:0050515">
    <property type="term" value="F:4-(cytidine 5'-diphospho)-2-C-methyl-D-erythritol kinase activity"/>
    <property type="evidence" value="ECO:0007669"/>
    <property type="project" value="UniProtKB-UniRule"/>
</dbReference>
<dbReference type="Proteomes" id="UP000183085">
    <property type="component" value="Unassembled WGS sequence"/>
</dbReference>
<comment type="pathway">
    <text evidence="9">Isoprenoid biosynthesis; isopentenyl diphosphate biosynthesis via DXP pathway; isopentenyl diphosphate from 1-deoxy-D-xylulose 5-phosphate: step 3/6.</text>
</comment>
<dbReference type="EMBL" id="MNYI01000193">
    <property type="protein sequence ID" value="OIP37928.1"/>
    <property type="molecule type" value="Genomic_DNA"/>
</dbReference>
<dbReference type="PANTHER" id="PTHR43527:SF2">
    <property type="entry name" value="4-DIPHOSPHOCYTIDYL-2-C-METHYL-D-ERYTHRITOL KINASE, CHLOROPLASTIC"/>
    <property type="match status" value="1"/>
</dbReference>
<dbReference type="InterPro" id="IPR013750">
    <property type="entry name" value="GHMP_kinase_C_dom"/>
</dbReference>
<dbReference type="SUPFAM" id="SSF54211">
    <property type="entry name" value="Ribosomal protein S5 domain 2-like"/>
    <property type="match status" value="1"/>
</dbReference>
<dbReference type="InterPro" id="IPR020568">
    <property type="entry name" value="Ribosomal_Su5_D2-typ_SF"/>
</dbReference>
<evidence type="ECO:0000256" key="1">
    <source>
        <dbReference type="ARBA" id="ARBA00009684"/>
    </source>
</evidence>
<dbReference type="EC" id="2.7.1.148" evidence="2 9"/>
<feature type="active site" evidence="9">
    <location>
        <position position="9"/>
    </location>
</feature>
<keyword evidence="4 9" id="KW-0808">Transferase</keyword>
<dbReference type="GO" id="GO:0005524">
    <property type="term" value="F:ATP binding"/>
    <property type="evidence" value="ECO:0007669"/>
    <property type="project" value="UniProtKB-UniRule"/>
</dbReference>
<accession>A0A1J5E5F3</accession>
<evidence type="ECO:0000256" key="9">
    <source>
        <dbReference type="HAMAP-Rule" id="MF_00061"/>
    </source>
</evidence>
<dbReference type="NCBIfam" id="TIGR00154">
    <property type="entry name" value="ispE"/>
    <property type="match status" value="1"/>
</dbReference>
<reference evidence="12 13" key="1">
    <citation type="journal article" date="2016" name="Environ. Microbiol.">
        <title>Genomic resolution of a cold subsurface aquifer community provides metabolic insights for novel microbes adapted to high CO concentrations.</title>
        <authorList>
            <person name="Probst A.J."/>
            <person name="Castelle C.J."/>
            <person name="Singh A."/>
            <person name="Brown C.T."/>
            <person name="Anantharaman K."/>
            <person name="Sharon I."/>
            <person name="Hug L.A."/>
            <person name="Burstein D."/>
            <person name="Emerson J.B."/>
            <person name="Thomas B.C."/>
            <person name="Banfield J.F."/>
        </authorList>
    </citation>
    <scope>NUCLEOTIDE SEQUENCE [LARGE SCALE GENOMIC DNA]</scope>
    <source>
        <strain evidence="12">CG2_30_40_21</strain>
    </source>
</reference>
<keyword evidence="6 9" id="KW-0418">Kinase</keyword>
<name>A0A1J5E5F3_9BACT</name>
<evidence type="ECO:0000256" key="7">
    <source>
        <dbReference type="ARBA" id="ARBA00022840"/>
    </source>
</evidence>
<dbReference type="Gene3D" id="3.30.230.10">
    <property type="match status" value="1"/>
</dbReference>
<evidence type="ECO:0000313" key="13">
    <source>
        <dbReference type="Proteomes" id="UP000183085"/>
    </source>
</evidence>
<dbReference type="GO" id="GO:0019288">
    <property type="term" value="P:isopentenyl diphosphate biosynthetic process, methylerythritol 4-phosphate pathway"/>
    <property type="evidence" value="ECO:0007669"/>
    <property type="project" value="UniProtKB-UniRule"/>
</dbReference>
<evidence type="ECO:0000259" key="10">
    <source>
        <dbReference type="Pfam" id="PF00288"/>
    </source>
</evidence>
<dbReference type="Pfam" id="PF00288">
    <property type="entry name" value="GHMP_kinases_N"/>
    <property type="match status" value="1"/>
</dbReference>
<gene>
    <name evidence="9" type="primary">ispE</name>
    <name evidence="12" type="ORF">AUJ95_07490</name>
</gene>
<comment type="function">
    <text evidence="9">Catalyzes the phosphorylation of the position 2 hydroxy group of 4-diphosphocytidyl-2C-methyl-D-erythritol.</text>
</comment>
<dbReference type="NCBIfam" id="NF011202">
    <property type="entry name" value="PRK14608.1"/>
    <property type="match status" value="1"/>
</dbReference>
<dbReference type="InterPro" id="IPR014721">
    <property type="entry name" value="Ribsml_uS5_D2-typ_fold_subgr"/>
</dbReference>
<dbReference type="GO" id="GO:0016114">
    <property type="term" value="P:terpenoid biosynthetic process"/>
    <property type="evidence" value="ECO:0007669"/>
    <property type="project" value="UniProtKB-UniRule"/>
</dbReference>
<dbReference type="UniPathway" id="UPA00056">
    <property type="reaction ID" value="UER00094"/>
</dbReference>
<evidence type="ECO:0000256" key="3">
    <source>
        <dbReference type="ARBA" id="ARBA00017473"/>
    </source>
</evidence>
<comment type="similarity">
    <text evidence="1 9">Belongs to the GHMP kinase family. IspE subfamily.</text>
</comment>
<dbReference type="AlphaFoldDB" id="A0A1J5E5F3"/>
<comment type="caution">
    <text evidence="12">The sequence shown here is derived from an EMBL/GenBank/DDBJ whole genome shotgun (WGS) entry which is preliminary data.</text>
</comment>
<protein>
    <recommendedName>
        <fullName evidence="3 9">4-diphosphocytidyl-2-C-methyl-D-erythritol kinase</fullName>
        <shortName evidence="9">CMK</shortName>
        <ecNumber evidence="2 9">2.7.1.148</ecNumber>
    </recommendedName>
    <alternativeName>
        <fullName evidence="8 9">4-(cytidine-5'-diphospho)-2-C-methyl-D-erythritol kinase</fullName>
    </alternativeName>
</protein>
<feature type="active site" evidence="9">
    <location>
        <position position="132"/>
    </location>
</feature>